<feature type="transmembrane region" description="Helical" evidence="12">
    <location>
        <begin position="372"/>
        <end position="392"/>
    </location>
</feature>
<comment type="subcellular location">
    <subcellularLocation>
        <location evidence="1">Endoplasmic reticulum membrane</location>
        <topology evidence="1">Single-pass type II membrane protein</topology>
    </subcellularLocation>
</comment>
<dbReference type="HOGENOM" id="CLU_037666_0_0_1"/>
<evidence type="ECO:0000256" key="10">
    <source>
        <dbReference type="ARBA" id="ARBA00023136"/>
    </source>
</evidence>
<dbReference type="InterPro" id="IPR015943">
    <property type="entry name" value="WD40/YVTN_repeat-like_dom_sf"/>
</dbReference>
<proteinExistence type="predicted"/>
<dbReference type="Gene3D" id="2.130.10.10">
    <property type="entry name" value="YVTN repeat-like/Quinoprotein amine dehydrogenase"/>
    <property type="match status" value="1"/>
</dbReference>
<name>A0A0C9XTW9_9AGAR</name>
<keyword evidence="7" id="KW-0931">ER-Golgi transport</keyword>
<feature type="region of interest" description="Disordered" evidence="11">
    <location>
        <begin position="198"/>
        <end position="219"/>
    </location>
</feature>
<dbReference type="PANTHER" id="PTHR23284:SF0">
    <property type="entry name" value="PROLACTIN REGULATORY ELEMENT-BINDING PROTEIN"/>
    <property type="match status" value="1"/>
</dbReference>
<gene>
    <name evidence="13" type="ORF">K443DRAFT_672409</name>
</gene>
<sequence length="393" mass="42875">MRPHHSSHSFPSFPIYSAAFLSEDLLVLGGGGGASKTGIKNKLRIYVINEDRTADLKDEYELEKGEDAPMSIATDILAKTLVCGVNSTVEKLEKGENENCRVFSVKDHKIKFLRTQKTIPSVDPEDYQKVTVLSTDGKLLAVAGAHDLSLLHYPSLMLAAEPIHTEMEIYDATFSSQTLVIATTHNLLVYLLPEEFSATNPSSKEEGKKKSNGSENSPVPLTLQHTIVLPASTGVGSTFRAVRYHPQDPATLYTAINTSSPRSRKIKSSTRQGYVCKWNTESWLVVKTRKIGDRGLTCLDISADGRFLAFGSSDLTIGMLEGKNLSPIATILKAHEFPPTTIKFNSTATLLVSGSADSSMRVVTVPDVAGSFSWTFLYIVLALLVILLAIVIR</sequence>
<reference evidence="14" key="2">
    <citation type="submission" date="2015-01" db="EMBL/GenBank/DDBJ databases">
        <title>Evolutionary Origins and Diversification of the Mycorrhizal Mutualists.</title>
        <authorList>
            <consortium name="DOE Joint Genome Institute"/>
            <consortium name="Mycorrhizal Genomics Consortium"/>
            <person name="Kohler A."/>
            <person name="Kuo A."/>
            <person name="Nagy L.G."/>
            <person name="Floudas D."/>
            <person name="Copeland A."/>
            <person name="Barry K.W."/>
            <person name="Cichocki N."/>
            <person name="Veneault-Fourrey C."/>
            <person name="LaButti K."/>
            <person name="Lindquist E.A."/>
            <person name="Lipzen A."/>
            <person name="Lundell T."/>
            <person name="Morin E."/>
            <person name="Murat C."/>
            <person name="Riley R."/>
            <person name="Ohm R."/>
            <person name="Sun H."/>
            <person name="Tunlid A."/>
            <person name="Henrissat B."/>
            <person name="Grigoriev I.V."/>
            <person name="Hibbett D.S."/>
            <person name="Martin F."/>
        </authorList>
    </citation>
    <scope>NUCLEOTIDE SEQUENCE [LARGE SCALE GENOMIC DNA]</scope>
    <source>
        <strain evidence="14">LaAM-08-1</strain>
    </source>
</reference>
<dbReference type="AlphaFoldDB" id="A0A0C9XTW9"/>
<dbReference type="InterPro" id="IPR011047">
    <property type="entry name" value="Quinoprotein_ADH-like_sf"/>
</dbReference>
<keyword evidence="14" id="KW-1185">Reference proteome</keyword>
<keyword evidence="9 12" id="KW-1133">Transmembrane helix</keyword>
<evidence type="ECO:0000256" key="7">
    <source>
        <dbReference type="ARBA" id="ARBA00022892"/>
    </source>
</evidence>
<evidence type="ECO:0000313" key="14">
    <source>
        <dbReference type="Proteomes" id="UP000054477"/>
    </source>
</evidence>
<keyword evidence="4 12" id="KW-0812">Transmembrane</keyword>
<evidence type="ECO:0000256" key="8">
    <source>
        <dbReference type="ARBA" id="ARBA00022927"/>
    </source>
</evidence>
<dbReference type="EMBL" id="KN838542">
    <property type="protein sequence ID" value="KIK08386.1"/>
    <property type="molecule type" value="Genomic_DNA"/>
</dbReference>
<dbReference type="InterPro" id="IPR001680">
    <property type="entry name" value="WD40_rpt"/>
</dbReference>
<reference evidence="13 14" key="1">
    <citation type="submission" date="2014-04" db="EMBL/GenBank/DDBJ databases">
        <authorList>
            <consortium name="DOE Joint Genome Institute"/>
            <person name="Kuo A."/>
            <person name="Kohler A."/>
            <person name="Nagy L.G."/>
            <person name="Floudas D."/>
            <person name="Copeland A."/>
            <person name="Barry K.W."/>
            <person name="Cichocki N."/>
            <person name="Veneault-Fourrey C."/>
            <person name="LaButti K."/>
            <person name="Lindquist E.A."/>
            <person name="Lipzen A."/>
            <person name="Lundell T."/>
            <person name="Morin E."/>
            <person name="Murat C."/>
            <person name="Sun H."/>
            <person name="Tunlid A."/>
            <person name="Henrissat B."/>
            <person name="Grigoriev I.V."/>
            <person name="Hibbett D.S."/>
            <person name="Martin F."/>
            <person name="Nordberg H.P."/>
            <person name="Cantor M.N."/>
            <person name="Hua S.X."/>
        </authorList>
    </citation>
    <scope>NUCLEOTIDE SEQUENCE [LARGE SCALE GENOMIC DNA]</scope>
    <source>
        <strain evidence="13 14">LaAM-08-1</strain>
    </source>
</reference>
<evidence type="ECO:0000256" key="9">
    <source>
        <dbReference type="ARBA" id="ARBA00022989"/>
    </source>
</evidence>
<dbReference type="SUPFAM" id="SSF50998">
    <property type="entry name" value="Quinoprotein alcohol dehydrogenase-like"/>
    <property type="match status" value="1"/>
</dbReference>
<dbReference type="SMART" id="SM00320">
    <property type="entry name" value="WD40"/>
    <property type="match status" value="2"/>
</dbReference>
<dbReference type="Proteomes" id="UP000054477">
    <property type="component" value="Unassembled WGS sequence"/>
</dbReference>
<keyword evidence="2" id="KW-0813">Transport</keyword>
<dbReference type="GO" id="GO:0015031">
    <property type="term" value="P:protein transport"/>
    <property type="evidence" value="ECO:0007669"/>
    <property type="project" value="UniProtKB-KW"/>
</dbReference>
<keyword evidence="8" id="KW-0653">Protein transport</keyword>
<keyword evidence="6" id="KW-0256">Endoplasmic reticulum</keyword>
<dbReference type="GO" id="GO:0005789">
    <property type="term" value="C:endoplasmic reticulum membrane"/>
    <property type="evidence" value="ECO:0007669"/>
    <property type="project" value="UniProtKB-SubCell"/>
</dbReference>
<keyword evidence="3" id="KW-0853">WD repeat</keyword>
<evidence type="ECO:0000256" key="4">
    <source>
        <dbReference type="ARBA" id="ARBA00022692"/>
    </source>
</evidence>
<dbReference type="GO" id="GO:0006888">
    <property type="term" value="P:endoplasmic reticulum to Golgi vesicle-mediated transport"/>
    <property type="evidence" value="ECO:0007669"/>
    <property type="project" value="TreeGrafter"/>
</dbReference>
<evidence type="ECO:0000256" key="1">
    <source>
        <dbReference type="ARBA" id="ARBA00004648"/>
    </source>
</evidence>
<dbReference type="OrthoDB" id="2013972at2759"/>
<evidence type="ECO:0000256" key="5">
    <source>
        <dbReference type="ARBA" id="ARBA00022737"/>
    </source>
</evidence>
<dbReference type="GO" id="GO:0005085">
    <property type="term" value="F:guanyl-nucleotide exchange factor activity"/>
    <property type="evidence" value="ECO:0007669"/>
    <property type="project" value="InterPro"/>
</dbReference>
<evidence type="ECO:0000256" key="3">
    <source>
        <dbReference type="ARBA" id="ARBA00022574"/>
    </source>
</evidence>
<dbReference type="GO" id="GO:0003400">
    <property type="term" value="P:regulation of COPII vesicle coating"/>
    <property type="evidence" value="ECO:0007669"/>
    <property type="project" value="TreeGrafter"/>
</dbReference>
<evidence type="ECO:0000256" key="11">
    <source>
        <dbReference type="SAM" id="MobiDB-lite"/>
    </source>
</evidence>
<evidence type="ECO:0000256" key="12">
    <source>
        <dbReference type="SAM" id="Phobius"/>
    </source>
</evidence>
<dbReference type="Pfam" id="PF00400">
    <property type="entry name" value="WD40"/>
    <property type="match status" value="1"/>
</dbReference>
<keyword evidence="5" id="KW-0677">Repeat</keyword>
<evidence type="ECO:0000256" key="2">
    <source>
        <dbReference type="ARBA" id="ARBA00022448"/>
    </source>
</evidence>
<evidence type="ECO:0000313" key="13">
    <source>
        <dbReference type="EMBL" id="KIK08386.1"/>
    </source>
</evidence>
<organism evidence="13 14">
    <name type="scientific">Laccaria amethystina LaAM-08-1</name>
    <dbReference type="NCBI Taxonomy" id="1095629"/>
    <lineage>
        <taxon>Eukaryota</taxon>
        <taxon>Fungi</taxon>
        <taxon>Dikarya</taxon>
        <taxon>Basidiomycota</taxon>
        <taxon>Agaricomycotina</taxon>
        <taxon>Agaricomycetes</taxon>
        <taxon>Agaricomycetidae</taxon>
        <taxon>Agaricales</taxon>
        <taxon>Agaricineae</taxon>
        <taxon>Hydnangiaceae</taxon>
        <taxon>Laccaria</taxon>
    </lineage>
</organism>
<keyword evidence="10 12" id="KW-0472">Membrane</keyword>
<protein>
    <submittedName>
        <fullName evidence="13">Unplaced genomic scaffold K443scaffold_7, whole genome shotgun sequence</fullName>
    </submittedName>
</protein>
<dbReference type="InterPro" id="IPR045260">
    <property type="entry name" value="Sec12-like"/>
</dbReference>
<accession>A0A0C9XTW9</accession>
<dbReference type="PANTHER" id="PTHR23284">
    <property type="entry name" value="PROLACTIN REGULATORY ELEMENT BINDING PROTEIN"/>
    <property type="match status" value="1"/>
</dbReference>
<dbReference type="STRING" id="1095629.A0A0C9XTW9"/>
<evidence type="ECO:0000256" key="6">
    <source>
        <dbReference type="ARBA" id="ARBA00022824"/>
    </source>
</evidence>